<comment type="caution">
    <text evidence="3">The sequence shown here is derived from an EMBL/GenBank/DDBJ whole genome shotgun (WGS) entry which is preliminary data.</text>
</comment>
<dbReference type="Gene3D" id="1.20.1740.10">
    <property type="entry name" value="Amino acid/polyamine transporter I"/>
    <property type="match status" value="1"/>
</dbReference>
<evidence type="ECO:0000313" key="3">
    <source>
        <dbReference type="EMBL" id="PWR71300.1"/>
    </source>
</evidence>
<keyword evidence="1" id="KW-1133">Transmembrane helix</keyword>
<dbReference type="Pfam" id="PF13906">
    <property type="entry name" value="AA_permease_C"/>
    <property type="match status" value="1"/>
</dbReference>
<sequence>MFVSCSVIILRRTSPDIYRPFKSPPAPYLPLASILICLFLFLNLHTPSYIRCIVWLVIGLSIYLLYGRNHSTLVKTT</sequence>
<dbReference type="Proteomes" id="UP000245657">
    <property type="component" value="Unassembled WGS sequence"/>
</dbReference>
<evidence type="ECO:0000313" key="4">
    <source>
        <dbReference type="Proteomes" id="UP000245657"/>
    </source>
</evidence>
<gene>
    <name evidence="3" type="ORF">DK846_10550</name>
</gene>
<dbReference type="InterPro" id="IPR029485">
    <property type="entry name" value="CAT_C"/>
</dbReference>
<evidence type="ECO:0000259" key="2">
    <source>
        <dbReference type="Pfam" id="PF13906"/>
    </source>
</evidence>
<keyword evidence="1" id="KW-0472">Membrane</keyword>
<keyword evidence="4" id="KW-1185">Reference proteome</keyword>
<keyword evidence="1" id="KW-0812">Transmembrane</keyword>
<evidence type="ECO:0000256" key="1">
    <source>
        <dbReference type="SAM" id="Phobius"/>
    </source>
</evidence>
<reference evidence="3 4" key="1">
    <citation type="submission" date="2018-05" db="EMBL/GenBank/DDBJ databases">
        <title>Draft genome of Methanospirillum lacunae Ki8-1.</title>
        <authorList>
            <person name="Dueholm M.S."/>
            <person name="Nielsen P.H."/>
            <person name="Bakmann L.F."/>
            <person name="Otzen D.E."/>
        </authorList>
    </citation>
    <scope>NUCLEOTIDE SEQUENCE [LARGE SCALE GENOMIC DNA]</scope>
    <source>
        <strain evidence="3 4">Ki8-1</strain>
    </source>
</reference>
<proteinExistence type="predicted"/>
<protein>
    <recommendedName>
        <fullName evidence="2">Cationic amino acid transporter C-terminal domain-containing protein</fullName>
    </recommendedName>
</protein>
<dbReference type="AlphaFoldDB" id="A0A2V2MYE9"/>
<feature type="transmembrane region" description="Helical" evidence="1">
    <location>
        <begin position="25"/>
        <end position="42"/>
    </location>
</feature>
<dbReference type="RefSeq" id="WP_109968918.1">
    <property type="nucleotide sequence ID" value="NZ_CP176093.1"/>
</dbReference>
<dbReference type="GeneID" id="97547078"/>
<dbReference type="OrthoDB" id="43026at2157"/>
<dbReference type="EMBL" id="QGMY01000008">
    <property type="protein sequence ID" value="PWR71300.1"/>
    <property type="molecule type" value="Genomic_DNA"/>
</dbReference>
<accession>A0A2V2MYE9</accession>
<name>A0A2V2MYE9_9EURY</name>
<feature type="transmembrane region" description="Helical" evidence="1">
    <location>
        <begin position="49"/>
        <end position="66"/>
    </location>
</feature>
<organism evidence="3 4">
    <name type="scientific">Methanospirillum lacunae</name>
    <dbReference type="NCBI Taxonomy" id="668570"/>
    <lineage>
        <taxon>Archaea</taxon>
        <taxon>Methanobacteriati</taxon>
        <taxon>Methanobacteriota</taxon>
        <taxon>Stenosarchaea group</taxon>
        <taxon>Methanomicrobia</taxon>
        <taxon>Methanomicrobiales</taxon>
        <taxon>Methanospirillaceae</taxon>
        <taxon>Methanospirillum</taxon>
    </lineage>
</organism>
<feature type="domain" description="Cationic amino acid transporter C-terminal" evidence="2">
    <location>
        <begin position="21"/>
        <end position="71"/>
    </location>
</feature>